<dbReference type="EMBL" id="PGCJ01001018">
    <property type="protein sequence ID" value="PLW11470.1"/>
    <property type="molecule type" value="Genomic_DNA"/>
</dbReference>
<accession>A0A2N5SDZ1</accession>
<comment type="subcellular location">
    <subcellularLocation>
        <location evidence="1">Golgi apparatus membrane</location>
        <topology evidence="1">Peripheral membrane protein</topology>
    </subcellularLocation>
</comment>
<dbReference type="GO" id="GO:0015031">
    <property type="term" value="P:protein transport"/>
    <property type="evidence" value="ECO:0007669"/>
    <property type="project" value="UniProtKB-KW"/>
</dbReference>
<evidence type="ECO:0000313" key="11">
    <source>
        <dbReference type="EMBL" id="PLW11470.1"/>
    </source>
</evidence>
<keyword evidence="2" id="KW-0813">Transport</keyword>
<evidence type="ECO:0000256" key="7">
    <source>
        <dbReference type="SAM" id="MobiDB-lite"/>
    </source>
</evidence>
<dbReference type="Pfam" id="PF24597">
    <property type="entry name" value="TPR_DOP1_M"/>
    <property type="match status" value="1"/>
</dbReference>
<comment type="similarity">
    <text evidence="6">Belongs to the DOP1 family.</text>
</comment>
<evidence type="ECO:0000259" key="8">
    <source>
        <dbReference type="Pfam" id="PF04118"/>
    </source>
</evidence>
<dbReference type="GO" id="GO:0005802">
    <property type="term" value="C:trans-Golgi network"/>
    <property type="evidence" value="ECO:0007669"/>
    <property type="project" value="TreeGrafter"/>
</dbReference>
<feature type="compositionally biased region" description="Polar residues" evidence="7">
    <location>
        <begin position="1802"/>
        <end position="1812"/>
    </location>
</feature>
<feature type="region of interest" description="Disordered" evidence="7">
    <location>
        <begin position="1782"/>
        <end position="1815"/>
    </location>
</feature>
<dbReference type="Proteomes" id="UP000235388">
    <property type="component" value="Unassembled WGS sequence"/>
</dbReference>
<dbReference type="GO" id="GO:0000139">
    <property type="term" value="C:Golgi membrane"/>
    <property type="evidence" value="ECO:0007669"/>
    <property type="project" value="UniProtKB-SubCell"/>
</dbReference>
<evidence type="ECO:0000259" key="10">
    <source>
        <dbReference type="Pfam" id="PF24598"/>
    </source>
</evidence>
<feature type="domain" description="DOP1 N-terminal" evidence="8">
    <location>
        <begin position="89"/>
        <end position="379"/>
    </location>
</feature>
<dbReference type="PANTHER" id="PTHR14042:SF24">
    <property type="entry name" value="PROTEIN DOPEY-1 HOMOLOG"/>
    <property type="match status" value="1"/>
</dbReference>
<dbReference type="PANTHER" id="PTHR14042">
    <property type="entry name" value="DOPEY-RELATED"/>
    <property type="match status" value="1"/>
</dbReference>
<dbReference type="OrthoDB" id="297643at2759"/>
<keyword evidence="4" id="KW-0333">Golgi apparatus</keyword>
<gene>
    <name evidence="11" type="ORF">PCANC_18444</name>
</gene>
<keyword evidence="3" id="KW-0653">Protein transport</keyword>
<keyword evidence="12" id="KW-1185">Reference proteome</keyword>
<evidence type="ECO:0000256" key="3">
    <source>
        <dbReference type="ARBA" id="ARBA00022927"/>
    </source>
</evidence>
<dbReference type="STRING" id="200324.A0A2N5SDZ1"/>
<dbReference type="GO" id="GO:0006895">
    <property type="term" value="P:Golgi to endosome transport"/>
    <property type="evidence" value="ECO:0007669"/>
    <property type="project" value="InterPro"/>
</dbReference>
<evidence type="ECO:0000313" key="12">
    <source>
        <dbReference type="Proteomes" id="UP000235388"/>
    </source>
</evidence>
<evidence type="ECO:0000256" key="4">
    <source>
        <dbReference type="ARBA" id="ARBA00023034"/>
    </source>
</evidence>
<dbReference type="InterPro" id="IPR056457">
    <property type="entry name" value="DOP1_C"/>
</dbReference>
<dbReference type="InterPro" id="IPR016024">
    <property type="entry name" value="ARM-type_fold"/>
</dbReference>
<dbReference type="SUPFAM" id="SSF48371">
    <property type="entry name" value="ARM repeat"/>
    <property type="match status" value="1"/>
</dbReference>
<sequence>MVSEKPEPSSSTKAPPRSGITPGLHPASSFASLRQANSHSLATPLSASVDKTSAFAETGEVQSGRALSVGRRARDDWIVSGQEKALASDPKFRKYANLLERTLLSIDQVNEWADFITFLAKLLKTLQSYPQFSIIPHKLIVAKRLSQCLNPALPQGVHQRALDVYAYILATIGQDGLRRDLQVWSTGLFPFFQYAATAVRPIVLGLFEKFYLPLTAELRPAIKAFILALLPGLEEETGEHFERVCTLLDRLSSAISLSFFLQNLWLVLITGPGYRIAAINFLNRRMPPLNPQETIVPIVGQDVGLMIRGYSAALEDGNILVQRGILDLLLANLKLDSYGFSCDTRHRDKLLVTRAALGVVLRRDLSLSRRLYTWLMGPASTSEENSTYQSQYFEEHGLNLVVESLRQDMMADHVNAVVERQRPFKVFIALLDKWEIGGPLSRALALDAFRAFRVLLKPEDTQDELLLTANMMFDSLDPFTTWRSIFESISQYASPDKEPDDCLALIKFILSTFRLHDEELLRVHIPLMATALVSIVDQTILKYPDFSPLRAQEMLEVATSLLQDLPNNFFDLDSSSSVGQPVDSPSGLDLARRIYSAASLKLVNPEDMSCLRDSNLCSNTFAAILRVIERFAFGTPTAANYQVLSASLTCVETLINSLPTSLGRIPVDWTPSTFTDSLLSQLKNVDLNAAGFAIFEKAVKVMLGLAGAGRIQPPLILDNQNLLSTLVIKLLDFLEGNTAPFFLQAVKLIWELQKISQFRHVETIIASRLTSENPRVRVSAFEAFGNLWRHTEDAQLPGNCLRIPMLLVLDSLKSNDLTNRRCGEAWMRCSLKSYLRVLDPLFQILLSTEIKRKPFKQQLEDHSTSTYHYIYPFDQAIVHHTLECVLTLARFGGQGFTRIAKTCFVKHSHDPLVRQLLPPAGLESASYLDALVKIMLLFINSDPHPKLTLAMSAHNQQIHATTADLLQMLVSRGDIPPADIGTIEETLSFRLLILIRNRDYNLQNKLLHALHATISVGISTPQSRHSISTEVATIKDKPESESPTVNQLFTILVGDGITKQANTAIVHHWIDFLLMTVPQIRRSLDEVVKPLIDRLVYRLRLLVLDLEKTYHANPEQHLESDFTDSDFSVFVNALERLMVVSIEGEGVSIGTAEANSAKNSNERSLPSESTGGLFAGVFNVLGSSETAANLHQDRPKTEFQVRLGNVVRILMKAWDVSLQVGDEKELESSSSKLYFSVRIKMRARKAFERLYKSVPTDVIVAIVDYWHSDVESKLPNLSEDNLFLLLDHLAPSAQTIVSMLYERLASYGHLAGSERGRAIASSCFLSENVLFSFLESYISRLEGPIAVQMWNSSWNFARDVLTNSAVNKNQLFPTLKCFTLLAEKISQTSALEDRRMRRDLQDTFVKLCDAVIQTAGKHLDQMKGKPDHNGDHPAISLEKEPPPSPLATSTTLTDERKPSDFDKPVTGPEAALFLSEKALPSCRRLLIESDRLQAVCTNIMYYLVNPAFKARIRSPELDVTVLGLLVEMTKYPAANKAWRTYVADNLSDPKFFNHSPELGRRWKPIIQALFNTDKERFTEMLSRLSTVPSANIFTNKEAEMITRSLSLRRITYAIYAAEYNRFLVHLPSIQEKVVDLLRSSVGEIVHAEVYICMRVLLCRIANQHLGSFWPVILTELTRFFEGIIESIPDSPNVLALALSASKFLDLLLVLQTEDFQIHQWMFITDTIDAMYPPDSWFPHAIIDRIAEGLREALANQMTDGRRESPSPPLVSSPQLARLMTPSLSRDSSFSVRPPNTPRDYFSQPQGSSQGTTIGRKPLLNKIKKIDTIRPLERFFSKISLMNYEACYAGGGVDWDSVELDLECDLFDGKDNTFS</sequence>
<evidence type="ECO:0000259" key="9">
    <source>
        <dbReference type="Pfam" id="PF24597"/>
    </source>
</evidence>
<proteinExistence type="inferred from homology"/>
<dbReference type="InterPro" id="IPR007249">
    <property type="entry name" value="DOP1_N"/>
</dbReference>
<dbReference type="Pfam" id="PF24598">
    <property type="entry name" value="DOP1_C"/>
    <property type="match status" value="1"/>
</dbReference>
<keyword evidence="5" id="KW-0472">Membrane</keyword>
<evidence type="ECO:0000256" key="1">
    <source>
        <dbReference type="ARBA" id="ARBA00004395"/>
    </source>
</evidence>
<protein>
    <submittedName>
        <fullName evidence="11">Uncharacterized protein</fullName>
    </submittedName>
</protein>
<evidence type="ECO:0000256" key="5">
    <source>
        <dbReference type="ARBA" id="ARBA00023136"/>
    </source>
</evidence>
<dbReference type="InterPro" id="IPR056458">
    <property type="entry name" value="TPR_DOP1_M"/>
</dbReference>
<evidence type="ECO:0000256" key="6">
    <source>
        <dbReference type="ARBA" id="ARBA00046326"/>
    </source>
</evidence>
<feature type="compositionally biased region" description="Basic and acidic residues" evidence="7">
    <location>
        <begin position="1418"/>
        <end position="1441"/>
    </location>
</feature>
<name>A0A2N5SDZ1_9BASI</name>
<feature type="domain" description="DOP1-like middle TPR" evidence="9">
    <location>
        <begin position="392"/>
        <end position="578"/>
    </location>
</feature>
<evidence type="ECO:0000256" key="2">
    <source>
        <dbReference type="ARBA" id="ARBA00022448"/>
    </source>
</evidence>
<dbReference type="Pfam" id="PF04118">
    <property type="entry name" value="Dopey_N"/>
    <property type="match status" value="1"/>
</dbReference>
<dbReference type="GO" id="GO:0005829">
    <property type="term" value="C:cytosol"/>
    <property type="evidence" value="ECO:0007669"/>
    <property type="project" value="GOC"/>
</dbReference>
<feature type="region of interest" description="Disordered" evidence="7">
    <location>
        <begin position="1"/>
        <end position="29"/>
    </location>
</feature>
<dbReference type="InterPro" id="IPR040314">
    <property type="entry name" value="DOP1"/>
</dbReference>
<comment type="caution">
    <text evidence="11">The sequence shown here is derived from an EMBL/GenBank/DDBJ whole genome shotgun (WGS) entry which is preliminary data.</text>
</comment>
<feature type="region of interest" description="Disordered" evidence="7">
    <location>
        <begin position="1418"/>
        <end position="1461"/>
    </location>
</feature>
<dbReference type="GO" id="GO:0005768">
    <property type="term" value="C:endosome"/>
    <property type="evidence" value="ECO:0007669"/>
    <property type="project" value="TreeGrafter"/>
</dbReference>
<organism evidence="11 12">
    <name type="scientific">Puccinia coronata f. sp. avenae</name>
    <dbReference type="NCBI Taxonomy" id="200324"/>
    <lineage>
        <taxon>Eukaryota</taxon>
        <taxon>Fungi</taxon>
        <taxon>Dikarya</taxon>
        <taxon>Basidiomycota</taxon>
        <taxon>Pucciniomycotina</taxon>
        <taxon>Pucciniomycetes</taxon>
        <taxon>Pucciniales</taxon>
        <taxon>Pucciniaceae</taxon>
        <taxon>Puccinia</taxon>
    </lineage>
</organism>
<reference evidence="11 12" key="1">
    <citation type="submission" date="2017-11" db="EMBL/GenBank/DDBJ databases">
        <title>De novo assembly and phasing of dikaryotic genomes from two isolates of Puccinia coronata f. sp. avenae, the causal agent of oat crown rust.</title>
        <authorList>
            <person name="Miller M.E."/>
            <person name="Zhang Y."/>
            <person name="Omidvar V."/>
            <person name="Sperschneider J."/>
            <person name="Schwessinger B."/>
            <person name="Raley C."/>
            <person name="Palmer J.M."/>
            <person name="Garnica D."/>
            <person name="Upadhyaya N."/>
            <person name="Rathjen J."/>
            <person name="Taylor J.M."/>
            <person name="Park R.F."/>
            <person name="Dodds P.N."/>
            <person name="Hirsch C.D."/>
            <person name="Kianian S.F."/>
            <person name="Figueroa M."/>
        </authorList>
    </citation>
    <scope>NUCLEOTIDE SEQUENCE [LARGE SCALE GENOMIC DNA]</scope>
    <source>
        <strain evidence="11">12NC29</strain>
    </source>
</reference>
<feature type="domain" description="DOP1-like C-terminal" evidence="10">
    <location>
        <begin position="1333"/>
        <end position="1848"/>
    </location>
</feature>